<dbReference type="InterPro" id="IPR001466">
    <property type="entry name" value="Beta-lactam-related"/>
</dbReference>
<dbReference type="RefSeq" id="WP_222595110.1">
    <property type="nucleotide sequence ID" value="NZ_BJXA01000025.1"/>
</dbReference>
<dbReference type="Pfam" id="PF00144">
    <property type="entry name" value="Beta-lactamase"/>
    <property type="match status" value="1"/>
</dbReference>
<dbReference type="InterPro" id="IPR012338">
    <property type="entry name" value="Beta-lactam/transpept-like"/>
</dbReference>
<gene>
    <name evidence="2" type="ORF">NN4_39880</name>
</gene>
<dbReference type="PANTHER" id="PTHR43319:SF3">
    <property type="entry name" value="BETA-LACTAMASE-RELATED DOMAIN-CONTAINING PROTEIN"/>
    <property type="match status" value="1"/>
</dbReference>
<dbReference type="Gene3D" id="3.40.710.10">
    <property type="entry name" value="DD-peptidase/beta-lactamase superfamily"/>
    <property type="match status" value="1"/>
</dbReference>
<dbReference type="AlphaFoldDB" id="A0A511MFY5"/>
<protein>
    <submittedName>
        <fullName evidence="2">Esterase</fullName>
    </submittedName>
</protein>
<accession>A0A511MFY5</accession>
<evidence type="ECO:0000313" key="3">
    <source>
        <dbReference type="Proteomes" id="UP000321424"/>
    </source>
</evidence>
<dbReference type="PANTHER" id="PTHR43319">
    <property type="entry name" value="BETA-LACTAMASE-RELATED"/>
    <property type="match status" value="1"/>
</dbReference>
<dbReference type="InterPro" id="IPR052907">
    <property type="entry name" value="Beta-lactamase/esterase"/>
</dbReference>
<evidence type="ECO:0000313" key="2">
    <source>
        <dbReference type="EMBL" id="GEM39469.1"/>
    </source>
</evidence>
<comment type="caution">
    <text evidence="2">The sequence shown here is derived from an EMBL/GenBank/DDBJ whole genome shotgun (WGS) entry which is preliminary data.</text>
</comment>
<dbReference type="EMBL" id="BJXA01000025">
    <property type="protein sequence ID" value="GEM39469.1"/>
    <property type="molecule type" value="Genomic_DNA"/>
</dbReference>
<keyword evidence="3" id="KW-1185">Reference proteome</keyword>
<dbReference type="Proteomes" id="UP000321424">
    <property type="component" value="Unassembled WGS sequence"/>
</dbReference>
<feature type="domain" description="Beta-lactamase-related" evidence="1">
    <location>
        <begin position="28"/>
        <end position="373"/>
    </location>
</feature>
<proteinExistence type="predicted"/>
<dbReference type="SUPFAM" id="SSF56601">
    <property type="entry name" value="beta-lactamase/transpeptidase-like"/>
    <property type="match status" value="1"/>
</dbReference>
<sequence length="394" mass="41691">MVLVDGTVEHGFEAVRDAFALAQAEDEGAAQLCVYRNGRVVVDLWAGQDPISGMMWDQDSLSVLMSVSKGVTATCVHMLVERGQLELSAPVGEYWPEFATSGKAGITVAELLAHRAGLAGFDPESGIGAEELTDWSLCTSALAAMTPLWQPGTAFYYHSITWGYLAGELIRRVTGKSVGDFLAAEIAGPLGLSLWVGLPESEEHRVVPQFSRKEQPNTAQVAAVLSGMGIDVDARLIRTLLAAVATREDGVALLNTRAGHAAEVPAGNAIGNARSLARMYAATIGEIDGVRLLTSATVDRARQPQTDGLRGPAPLDVLPVTHRFANGYEIPGPAHAMLGPGSFGHNGTGGRIAFAHPESGIALAYTCTHMIWDDVAGPDPRWLPWTAALHEAIA</sequence>
<evidence type="ECO:0000259" key="1">
    <source>
        <dbReference type="Pfam" id="PF00144"/>
    </source>
</evidence>
<reference evidence="2 3" key="1">
    <citation type="submission" date="2019-07" db="EMBL/GenBank/DDBJ databases">
        <title>Whole genome shotgun sequence of Nocardia ninae NBRC 108245.</title>
        <authorList>
            <person name="Hosoyama A."/>
            <person name="Uohara A."/>
            <person name="Ohji S."/>
            <person name="Ichikawa N."/>
        </authorList>
    </citation>
    <scope>NUCLEOTIDE SEQUENCE [LARGE SCALE GENOMIC DNA]</scope>
    <source>
        <strain evidence="2 3">NBRC 108245</strain>
    </source>
</reference>
<name>A0A511MFY5_9NOCA</name>
<organism evidence="2 3">
    <name type="scientific">Nocardia ninae NBRC 108245</name>
    <dbReference type="NCBI Taxonomy" id="1210091"/>
    <lineage>
        <taxon>Bacteria</taxon>
        <taxon>Bacillati</taxon>
        <taxon>Actinomycetota</taxon>
        <taxon>Actinomycetes</taxon>
        <taxon>Mycobacteriales</taxon>
        <taxon>Nocardiaceae</taxon>
        <taxon>Nocardia</taxon>
    </lineage>
</organism>